<protein>
    <submittedName>
        <fullName evidence="3">Uncharacterized protein LOC113456341</fullName>
    </submittedName>
</protein>
<keyword evidence="2" id="KW-1185">Reference proteome</keyword>
<proteinExistence type="predicted"/>
<evidence type="ECO:0000313" key="2">
    <source>
        <dbReference type="Proteomes" id="UP000694915"/>
    </source>
</evidence>
<name>A0ABM1U3Q4_MICOH</name>
<gene>
    <name evidence="3" type="primary">LOC113456341</name>
</gene>
<feature type="region of interest" description="Disordered" evidence="1">
    <location>
        <begin position="129"/>
        <end position="161"/>
    </location>
</feature>
<feature type="region of interest" description="Disordered" evidence="1">
    <location>
        <begin position="56"/>
        <end position="92"/>
    </location>
</feature>
<evidence type="ECO:0000256" key="1">
    <source>
        <dbReference type="SAM" id="MobiDB-lite"/>
    </source>
</evidence>
<dbReference type="RefSeq" id="XP_026636616.1">
    <property type="nucleotide sequence ID" value="XM_026780815.1"/>
</dbReference>
<sequence>MAVGRRQVRWTCGQTDDLTSRKVSLTLLWSGSPEAPKISRGAMHSRAHRRWWRRARNLTPPPGHLSPAPGPGGASAQKTDAFPPPGPRTLDLERLVRSGPAPSAPTAEAWRSELLEGLLPNPHSATLTFLASGSATSPPRGCSRPRDPPPKGGSGVADAAEQRSHSWASRVGSAFFYHRATSLCSLPVAALTYSGTSQFRCTHHTRDRLLPRGINNE</sequence>
<organism evidence="2 3">
    <name type="scientific">Microtus ochrogaster</name>
    <name type="common">Prairie vole</name>
    <dbReference type="NCBI Taxonomy" id="79684"/>
    <lineage>
        <taxon>Eukaryota</taxon>
        <taxon>Metazoa</taxon>
        <taxon>Chordata</taxon>
        <taxon>Craniata</taxon>
        <taxon>Vertebrata</taxon>
        <taxon>Euteleostomi</taxon>
        <taxon>Mammalia</taxon>
        <taxon>Eutheria</taxon>
        <taxon>Euarchontoglires</taxon>
        <taxon>Glires</taxon>
        <taxon>Rodentia</taxon>
        <taxon>Myomorpha</taxon>
        <taxon>Muroidea</taxon>
        <taxon>Cricetidae</taxon>
        <taxon>Arvicolinae</taxon>
        <taxon>Microtus</taxon>
    </lineage>
</organism>
<feature type="compositionally biased region" description="Pro residues" evidence="1">
    <location>
        <begin position="59"/>
        <end position="70"/>
    </location>
</feature>
<dbReference type="GeneID" id="113456341"/>
<accession>A0ABM1U3Q4</accession>
<reference evidence="3" key="1">
    <citation type="submission" date="2025-08" db="UniProtKB">
        <authorList>
            <consortium name="RefSeq"/>
        </authorList>
    </citation>
    <scope>IDENTIFICATION</scope>
</reference>
<dbReference type="Proteomes" id="UP000694915">
    <property type="component" value="Chromosome 7"/>
</dbReference>
<evidence type="ECO:0000313" key="3">
    <source>
        <dbReference type="RefSeq" id="XP_026636616.1"/>
    </source>
</evidence>